<evidence type="ECO:0000256" key="1">
    <source>
        <dbReference type="SAM" id="MobiDB-lite"/>
    </source>
</evidence>
<sequence length="78" mass="8558">MGSPWLAQSRIPPVLSPPLLLHTLLLHPQHCPIVMFATRYIMQFPLQQPSKAAQSPSSSNNSSKWLEIVDPTPPGGCD</sequence>
<reference evidence="2 3" key="1">
    <citation type="submission" date="2016-07" db="EMBL/GenBank/DDBJ databases">
        <title>Multiple horizontal gene transfer events from other fungi enriched the ability of initially mycotrophic Trichoderma (Ascomycota) to feed on dead plant biomass.</title>
        <authorList>
            <consortium name="DOE Joint Genome Institute"/>
            <person name="Aerts A."/>
            <person name="Atanasova L."/>
            <person name="Chenthamara K."/>
            <person name="Zhang J."/>
            <person name="Grujic M."/>
            <person name="Henrissat B."/>
            <person name="Kuo A."/>
            <person name="Salamov A."/>
            <person name="Lipzen A."/>
            <person name="Labutti K."/>
            <person name="Barry K."/>
            <person name="Miao Y."/>
            <person name="Rahimi M.J."/>
            <person name="Shen Q."/>
            <person name="Grigoriev I.V."/>
            <person name="Kubicek C.P."/>
            <person name="Druzhinina I.S."/>
        </authorList>
    </citation>
    <scope>NUCLEOTIDE SEQUENCE [LARGE SCALE GENOMIC DNA]</scope>
    <source>
        <strain evidence="2 3">ATCC 18648</strain>
    </source>
</reference>
<dbReference type="EMBL" id="KZ679126">
    <property type="protein sequence ID" value="PTB80940.1"/>
    <property type="molecule type" value="Genomic_DNA"/>
</dbReference>
<name>A0A2T4CHB3_TRILO</name>
<keyword evidence="3" id="KW-1185">Reference proteome</keyword>
<evidence type="ECO:0000313" key="2">
    <source>
        <dbReference type="EMBL" id="PTB80940.1"/>
    </source>
</evidence>
<dbReference type="AlphaFoldDB" id="A0A2T4CHB3"/>
<feature type="region of interest" description="Disordered" evidence="1">
    <location>
        <begin position="50"/>
        <end position="78"/>
    </location>
</feature>
<proteinExistence type="predicted"/>
<evidence type="ECO:0000313" key="3">
    <source>
        <dbReference type="Proteomes" id="UP000240760"/>
    </source>
</evidence>
<feature type="compositionally biased region" description="Low complexity" evidence="1">
    <location>
        <begin position="50"/>
        <end position="64"/>
    </location>
</feature>
<gene>
    <name evidence="2" type="ORF">M440DRAFT_1396085</name>
</gene>
<organism evidence="2 3">
    <name type="scientific">Trichoderma longibrachiatum ATCC 18648</name>
    <dbReference type="NCBI Taxonomy" id="983965"/>
    <lineage>
        <taxon>Eukaryota</taxon>
        <taxon>Fungi</taxon>
        <taxon>Dikarya</taxon>
        <taxon>Ascomycota</taxon>
        <taxon>Pezizomycotina</taxon>
        <taxon>Sordariomycetes</taxon>
        <taxon>Hypocreomycetidae</taxon>
        <taxon>Hypocreales</taxon>
        <taxon>Hypocreaceae</taxon>
        <taxon>Trichoderma</taxon>
    </lineage>
</organism>
<dbReference type="Proteomes" id="UP000240760">
    <property type="component" value="Unassembled WGS sequence"/>
</dbReference>
<protein>
    <submittedName>
        <fullName evidence="2">Uncharacterized protein</fullName>
    </submittedName>
</protein>
<accession>A0A2T4CHB3</accession>